<dbReference type="PANTHER" id="PTHR43725:SF32">
    <property type="entry name" value="NAD-DEPENDENT EPIMERASE_DEHYDRATASE DOMAIN-CONTAINING PROTEIN"/>
    <property type="match status" value="1"/>
</dbReference>
<keyword evidence="8" id="KW-1185">Reference proteome</keyword>
<proteinExistence type="inferred from homology"/>
<evidence type="ECO:0000256" key="5">
    <source>
        <dbReference type="ARBA" id="ARBA00033067"/>
    </source>
</evidence>
<dbReference type="InterPro" id="IPR036291">
    <property type="entry name" value="NAD(P)-bd_dom_sf"/>
</dbReference>
<dbReference type="RefSeq" id="WP_154531157.1">
    <property type="nucleotide sequence ID" value="NZ_JAXFSD010000101.1"/>
</dbReference>
<dbReference type="GO" id="GO:0005996">
    <property type="term" value="P:monosaccharide metabolic process"/>
    <property type="evidence" value="ECO:0007669"/>
    <property type="project" value="TreeGrafter"/>
</dbReference>
<evidence type="ECO:0000313" key="8">
    <source>
        <dbReference type="Proteomes" id="UP000460287"/>
    </source>
</evidence>
<evidence type="ECO:0000259" key="6">
    <source>
        <dbReference type="Pfam" id="PF01370"/>
    </source>
</evidence>
<evidence type="ECO:0000256" key="1">
    <source>
        <dbReference type="ARBA" id="ARBA00004947"/>
    </source>
</evidence>
<accession>A0A7X2MY61</accession>
<dbReference type="GO" id="GO:0005829">
    <property type="term" value="C:cytosol"/>
    <property type="evidence" value="ECO:0007669"/>
    <property type="project" value="TreeGrafter"/>
</dbReference>
<dbReference type="Proteomes" id="UP000460287">
    <property type="component" value="Unassembled WGS sequence"/>
</dbReference>
<evidence type="ECO:0000256" key="4">
    <source>
        <dbReference type="ARBA" id="ARBA00031367"/>
    </source>
</evidence>
<sequence>MNKVLVMGGSYFIGRRIVDKLYEKGYEVYVLNRGSRAIENSDIHSIICDRNDKETMNHILSTYNFDIVVDVCGLNEDQAEILCSSLDFDSVKKFVFISSSAVYDIEHLNIPFAEDDALGADSFWQEYGTDKIEAERYYTESLKNKDTELIILRPPYVYGENNYAQRESFIFDHIVKNQPILRGGTK</sequence>
<comment type="pathway">
    <text evidence="1">Carbohydrate metabolism; galactose metabolism.</text>
</comment>
<evidence type="ECO:0000256" key="2">
    <source>
        <dbReference type="ARBA" id="ARBA00007637"/>
    </source>
</evidence>
<dbReference type="SUPFAM" id="SSF51735">
    <property type="entry name" value="NAD(P)-binding Rossmann-fold domains"/>
    <property type="match status" value="1"/>
</dbReference>
<evidence type="ECO:0000256" key="3">
    <source>
        <dbReference type="ARBA" id="ARBA00018569"/>
    </source>
</evidence>
<gene>
    <name evidence="7" type="ORF">FYJ33_07540</name>
</gene>
<comment type="caution">
    <text evidence="7">The sequence shown here is derived from an EMBL/GenBank/DDBJ whole genome shotgun (WGS) entry which is preliminary data.</text>
</comment>
<protein>
    <recommendedName>
        <fullName evidence="3">UDP-glucose 4-epimerase</fullName>
    </recommendedName>
    <alternativeName>
        <fullName evidence="5">Galactowaldenase</fullName>
    </alternativeName>
    <alternativeName>
        <fullName evidence="4">UDP-galactose 4-epimerase</fullName>
    </alternativeName>
</protein>
<reference evidence="7 8" key="1">
    <citation type="submission" date="2019-08" db="EMBL/GenBank/DDBJ databases">
        <title>In-depth cultivation of the pig gut microbiome towards novel bacterial diversity and tailored functional studies.</title>
        <authorList>
            <person name="Wylensek D."/>
            <person name="Hitch T.C.A."/>
            <person name="Clavel T."/>
        </authorList>
    </citation>
    <scope>NUCLEOTIDE SEQUENCE [LARGE SCALE GENOMIC DNA]</scope>
    <source>
        <strain evidence="7 8">WCA-383-APC-5B</strain>
    </source>
</reference>
<name>A0A7X2MY61_9CLOT</name>
<dbReference type="EMBL" id="VULX01000009">
    <property type="protein sequence ID" value="MSR91267.1"/>
    <property type="molecule type" value="Genomic_DNA"/>
</dbReference>
<dbReference type="Gene3D" id="3.40.50.720">
    <property type="entry name" value="NAD(P)-binding Rossmann-like Domain"/>
    <property type="match status" value="1"/>
</dbReference>
<dbReference type="Pfam" id="PF01370">
    <property type="entry name" value="Epimerase"/>
    <property type="match status" value="1"/>
</dbReference>
<evidence type="ECO:0000313" key="7">
    <source>
        <dbReference type="EMBL" id="MSR91267.1"/>
    </source>
</evidence>
<dbReference type="PANTHER" id="PTHR43725">
    <property type="entry name" value="UDP-GLUCOSE 4-EPIMERASE"/>
    <property type="match status" value="1"/>
</dbReference>
<feature type="domain" description="NAD-dependent epimerase/dehydratase" evidence="6">
    <location>
        <begin position="4"/>
        <end position="176"/>
    </location>
</feature>
<dbReference type="AlphaFoldDB" id="A0A7X2MY61"/>
<dbReference type="GO" id="GO:0003978">
    <property type="term" value="F:UDP-glucose 4-epimerase activity"/>
    <property type="evidence" value="ECO:0007669"/>
    <property type="project" value="TreeGrafter"/>
</dbReference>
<organism evidence="7 8">
    <name type="scientific">Inconstantimicrobium porci</name>
    <dbReference type="NCBI Taxonomy" id="2652291"/>
    <lineage>
        <taxon>Bacteria</taxon>
        <taxon>Bacillati</taxon>
        <taxon>Bacillota</taxon>
        <taxon>Clostridia</taxon>
        <taxon>Eubacteriales</taxon>
        <taxon>Clostridiaceae</taxon>
        <taxon>Inconstantimicrobium</taxon>
    </lineage>
</organism>
<dbReference type="InterPro" id="IPR001509">
    <property type="entry name" value="Epimerase_deHydtase"/>
</dbReference>
<comment type="similarity">
    <text evidence="2">Belongs to the NAD(P)-dependent epimerase/dehydratase family.</text>
</comment>